<feature type="domain" description="GP-PDE" evidence="1">
    <location>
        <begin position="28"/>
        <end position="264"/>
    </location>
</feature>
<dbReference type="PROSITE" id="PS51704">
    <property type="entry name" value="GP_PDE"/>
    <property type="match status" value="1"/>
</dbReference>
<dbReference type="Proteomes" id="UP000192775">
    <property type="component" value="Chromosome"/>
</dbReference>
<name>A0A1X9LJG1_9MICO</name>
<organism evidence="2 3">
    <name type="scientific">Cnuibacter physcomitrellae</name>
    <dbReference type="NCBI Taxonomy" id="1619308"/>
    <lineage>
        <taxon>Bacteria</taxon>
        <taxon>Bacillati</taxon>
        <taxon>Actinomycetota</taxon>
        <taxon>Actinomycetes</taxon>
        <taxon>Micrococcales</taxon>
        <taxon>Microbacteriaceae</taxon>
        <taxon>Cnuibacter</taxon>
    </lineage>
</organism>
<dbReference type="KEGG" id="cphy:B5808_08805"/>
<dbReference type="AlphaFoldDB" id="A0A1X9LJG1"/>
<keyword evidence="3" id="KW-1185">Reference proteome</keyword>
<dbReference type="PANTHER" id="PTHR43805">
    <property type="entry name" value="GLYCEROPHOSPHORYL DIESTER PHOSPHODIESTERASE"/>
    <property type="match status" value="1"/>
</dbReference>
<evidence type="ECO:0000259" key="1">
    <source>
        <dbReference type="PROSITE" id="PS51704"/>
    </source>
</evidence>
<dbReference type="EMBL" id="CP020715">
    <property type="protein sequence ID" value="ARJ05303.1"/>
    <property type="molecule type" value="Genomic_DNA"/>
</dbReference>
<dbReference type="InterPro" id="IPR017946">
    <property type="entry name" value="PLC-like_Pdiesterase_TIM-brl"/>
</dbReference>
<dbReference type="GO" id="GO:0008081">
    <property type="term" value="F:phosphoric diester hydrolase activity"/>
    <property type="evidence" value="ECO:0007669"/>
    <property type="project" value="InterPro"/>
</dbReference>
<protein>
    <recommendedName>
        <fullName evidence="1">GP-PDE domain-containing protein</fullName>
    </recommendedName>
</protein>
<evidence type="ECO:0000313" key="3">
    <source>
        <dbReference type="Proteomes" id="UP000192775"/>
    </source>
</evidence>
<dbReference type="PANTHER" id="PTHR43805:SF1">
    <property type="entry name" value="GP-PDE DOMAIN-CONTAINING PROTEIN"/>
    <property type="match status" value="1"/>
</dbReference>
<reference evidence="2 3" key="1">
    <citation type="submission" date="2017-04" db="EMBL/GenBank/DDBJ databases">
        <authorList>
            <person name="Afonso C.L."/>
            <person name="Miller P.J."/>
            <person name="Scott M.A."/>
            <person name="Spackman E."/>
            <person name="Goraichik I."/>
            <person name="Dimitrov K.M."/>
            <person name="Suarez D.L."/>
            <person name="Swayne D.E."/>
        </authorList>
    </citation>
    <scope>NUCLEOTIDE SEQUENCE [LARGE SCALE GENOMIC DNA]</scope>
    <source>
        <strain evidence="3">XA(T)</strain>
    </source>
</reference>
<dbReference type="GO" id="GO:0006629">
    <property type="term" value="P:lipid metabolic process"/>
    <property type="evidence" value="ECO:0007669"/>
    <property type="project" value="InterPro"/>
</dbReference>
<accession>A0A1X9LJG1</accession>
<sequence length="271" mass="28856">MRPPAQATPVPGPRPSRARGAYFAPPLPRIFAHRGLALDVPENTLGAFRAALAVGAVHLETDVHASSDGVAVISHDPTLERVAGRPDRVADLTLAELRSIDLGGGETFVTLSEALLAFPEARFNIDVKADDACRPTAEAVRAAGAIDRVLITSFDVRRKRLTASALPGVATSASAAEFGPALAFAKLGWAWAVRRILRNVDAVQIPPQVSRIGTVTPRTIDVLHRAGVEIHVWTINDPVVARDLLVRGVDGLVTDRADILVPLAAEFKPVR</sequence>
<dbReference type="InterPro" id="IPR030395">
    <property type="entry name" value="GP_PDE_dom"/>
</dbReference>
<proteinExistence type="predicted"/>
<dbReference type="SUPFAM" id="SSF51695">
    <property type="entry name" value="PLC-like phosphodiesterases"/>
    <property type="match status" value="1"/>
</dbReference>
<dbReference type="Gene3D" id="3.20.20.190">
    <property type="entry name" value="Phosphatidylinositol (PI) phosphodiesterase"/>
    <property type="match status" value="1"/>
</dbReference>
<dbReference type="Pfam" id="PF03009">
    <property type="entry name" value="GDPD"/>
    <property type="match status" value="1"/>
</dbReference>
<evidence type="ECO:0000313" key="2">
    <source>
        <dbReference type="EMBL" id="ARJ05303.1"/>
    </source>
</evidence>
<gene>
    <name evidence="2" type="ORF">B5808_08805</name>
</gene>
<dbReference type="STRING" id="1619308.B5808_08805"/>